<keyword evidence="9" id="KW-0234">DNA repair</keyword>
<keyword evidence="4 15" id="KW-0378">Hydrolase</keyword>
<evidence type="ECO:0000256" key="11">
    <source>
        <dbReference type="ARBA" id="ARBA00034617"/>
    </source>
</evidence>
<keyword evidence="3" id="KW-0227">DNA damage</keyword>
<evidence type="ECO:0000256" key="13">
    <source>
        <dbReference type="ARBA" id="ARBA00034923"/>
    </source>
</evidence>
<feature type="compositionally biased region" description="Pro residues" evidence="16">
    <location>
        <begin position="948"/>
        <end position="959"/>
    </location>
</feature>
<evidence type="ECO:0000256" key="15">
    <source>
        <dbReference type="PROSITE-ProRule" id="PRU00560"/>
    </source>
</evidence>
<evidence type="ECO:0000256" key="8">
    <source>
        <dbReference type="ARBA" id="ARBA00023125"/>
    </source>
</evidence>
<dbReference type="InterPro" id="IPR027417">
    <property type="entry name" value="P-loop_NTPase"/>
</dbReference>
<evidence type="ECO:0000256" key="5">
    <source>
        <dbReference type="ARBA" id="ARBA00022806"/>
    </source>
</evidence>
<dbReference type="Pfam" id="PF00580">
    <property type="entry name" value="UvrD-helicase"/>
    <property type="match status" value="1"/>
</dbReference>
<evidence type="ECO:0000256" key="12">
    <source>
        <dbReference type="ARBA" id="ARBA00034808"/>
    </source>
</evidence>
<evidence type="ECO:0000256" key="1">
    <source>
        <dbReference type="ARBA" id="ARBA00022722"/>
    </source>
</evidence>
<name>A0ABQ2LBK9_9PROT</name>
<dbReference type="Gene3D" id="1.10.486.10">
    <property type="entry name" value="PCRA, domain 4"/>
    <property type="match status" value="1"/>
</dbReference>
<keyword evidence="1" id="KW-0540">Nuclease</keyword>
<dbReference type="Gene3D" id="3.90.320.10">
    <property type="match status" value="1"/>
</dbReference>
<comment type="caution">
    <text evidence="19">The sequence shown here is derived from an EMBL/GenBank/DDBJ whole genome shotgun (WGS) entry which is preliminary data.</text>
</comment>
<dbReference type="PROSITE" id="PS51198">
    <property type="entry name" value="UVRD_HELICASE_ATP_BIND"/>
    <property type="match status" value="1"/>
</dbReference>
<dbReference type="Gene3D" id="3.40.50.300">
    <property type="entry name" value="P-loop containing nucleotide triphosphate hydrolases"/>
    <property type="match status" value="4"/>
</dbReference>
<comment type="catalytic activity">
    <reaction evidence="11">
        <text>Couples ATP hydrolysis with the unwinding of duplex DNA by translocating in the 3'-5' direction.</text>
        <dbReference type="EC" id="5.6.2.4"/>
    </reaction>
</comment>
<dbReference type="PANTHER" id="PTHR11070:SF2">
    <property type="entry name" value="ATP-DEPENDENT DNA HELICASE SRS2"/>
    <property type="match status" value="1"/>
</dbReference>
<evidence type="ECO:0000256" key="14">
    <source>
        <dbReference type="ARBA" id="ARBA00048988"/>
    </source>
</evidence>
<keyword evidence="5 15" id="KW-0347">Helicase</keyword>
<dbReference type="SUPFAM" id="SSF52980">
    <property type="entry name" value="Restriction endonuclease-like"/>
    <property type="match status" value="1"/>
</dbReference>
<organism evidence="19 20">
    <name type="scientific">Iodidimonas muriae</name>
    <dbReference type="NCBI Taxonomy" id="261467"/>
    <lineage>
        <taxon>Bacteria</taxon>
        <taxon>Pseudomonadati</taxon>
        <taxon>Pseudomonadota</taxon>
        <taxon>Alphaproteobacteria</taxon>
        <taxon>Iodidimonadales</taxon>
        <taxon>Iodidimonadaceae</taxon>
        <taxon>Iodidimonas</taxon>
    </lineage>
</organism>
<dbReference type="InterPro" id="IPR038726">
    <property type="entry name" value="PDDEXK_AddAB-type"/>
</dbReference>
<dbReference type="GO" id="GO:0004386">
    <property type="term" value="F:helicase activity"/>
    <property type="evidence" value="ECO:0007669"/>
    <property type="project" value="UniProtKB-KW"/>
</dbReference>
<evidence type="ECO:0000256" key="3">
    <source>
        <dbReference type="ARBA" id="ARBA00022763"/>
    </source>
</evidence>
<feature type="compositionally biased region" description="Low complexity" evidence="16">
    <location>
        <begin position="970"/>
        <end position="979"/>
    </location>
</feature>
<evidence type="ECO:0000256" key="2">
    <source>
        <dbReference type="ARBA" id="ARBA00022741"/>
    </source>
</evidence>
<evidence type="ECO:0000256" key="7">
    <source>
        <dbReference type="ARBA" id="ARBA00022840"/>
    </source>
</evidence>
<dbReference type="InterPro" id="IPR000212">
    <property type="entry name" value="DNA_helicase_UvrD/REP"/>
</dbReference>
<dbReference type="InterPro" id="IPR011335">
    <property type="entry name" value="Restrct_endonuc-II-like"/>
</dbReference>
<keyword evidence="20" id="KW-1185">Reference proteome</keyword>
<evidence type="ECO:0000259" key="17">
    <source>
        <dbReference type="PROSITE" id="PS51198"/>
    </source>
</evidence>
<evidence type="ECO:0000313" key="19">
    <source>
        <dbReference type="EMBL" id="GGO08408.1"/>
    </source>
</evidence>
<feature type="domain" description="UvrD-like helicase C-terminal" evidence="18">
    <location>
        <begin position="504"/>
        <end position="793"/>
    </location>
</feature>
<gene>
    <name evidence="19" type="ORF">GCM10007972_08730</name>
</gene>
<feature type="binding site" evidence="15">
    <location>
        <begin position="21"/>
        <end position="28"/>
    </location>
    <ligand>
        <name>ATP</name>
        <dbReference type="ChEBI" id="CHEBI:30616"/>
    </ligand>
</feature>
<dbReference type="NCBIfam" id="TIGR02784">
    <property type="entry name" value="addA_alphas"/>
    <property type="match status" value="1"/>
</dbReference>
<evidence type="ECO:0000259" key="18">
    <source>
        <dbReference type="PROSITE" id="PS51217"/>
    </source>
</evidence>
<dbReference type="InterPro" id="IPR014151">
    <property type="entry name" value="DNA_helicase_AddA"/>
</dbReference>
<dbReference type="InterPro" id="IPR011604">
    <property type="entry name" value="PDDEXK-like_dom_sf"/>
</dbReference>
<dbReference type="PROSITE" id="PS51217">
    <property type="entry name" value="UVRD_HELICASE_CTER"/>
    <property type="match status" value="1"/>
</dbReference>
<dbReference type="Pfam" id="PF12705">
    <property type="entry name" value="PDDEXK_1"/>
    <property type="match status" value="1"/>
</dbReference>
<feature type="domain" description="UvrD-like helicase ATP-binding" evidence="17">
    <location>
        <begin position="1"/>
        <end position="487"/>
    </location>
</feature>
<sequence>MSLTTEQERASHPQANVWVAASAGTGKTHVLTARMLRLLLHGVPPEQLLCLTFTKAAAAEMANRLRQTLGEWTHLSDIKLDAAIYRSCGEKADAPMRETARRLFAHVLDLSEGLRIQTIHAFCQALLARFPLEAGLSPQFEVMEDSRARELLALARDQVIAQARQPLAKQLNAALSVLANEVNEQDFDSLMNSLMVERRLLRDLIGTYGLDGLLVAVRQALGVEGYDDQDALIRSALEDDALPLANLRHFIRLVREKGGKTEKDRLPDLETLLKARPCDRIALWDSYCAVFLTKKEDIRKTSRYPVKAVQTEWPDVADFIHEEGARILEIRKQVKLLQVARFTDAALRIGAAVLKIYDAEKAREAVLDYDDLILSTERLLQQEGIAPWILYKLDAGITHVLVDEAQDTNPEQWSVIEALTSDFYAGDSARTPNRTIFAVGDVKQSIYGFQRADPREFIKARDRVRDKATKAKRPFHTVPLDLSFRSVEAVLALVDGVFDEPETAAGLRLDHGAIRHQASRKGDAGLVELWPIEPKPPREKELDAWDVPFQQEPDDDAEARLAVRIATHIRQMLDRKEQLPARARAIRPGDILVLVQRRTAFVEYLVKKLKQLDVAVAGSDRLTITDQIAVQDLLACARMALLPEDDLTLATVLKGPLVDMSESDLFKLAHDRGRKTLWAALVEQSPSHPAFAQARAVIDAIRKNADTIPPFEFFSHLAGLGRAREALIGRMGYEVVDPLDELLRLAQDFEKHHPPSLQRFLQWIERGGAEIKRDPEQKGRDEVRIMTVHGAKGLQAPIVYLPDCCRLPRNDASLLKIAPAGVTARPDLPLLIWRGNSSALEVGPVKAAREELASKADEEYRRLLYVALTRAEDRLYVAGWESRNAANSTSWYDMIKAGMERLPDLLSIEDGPDRQLLRYEQDQRRTVALMQSPSPRPDHVDCPSWLHSPPPVEPTPARPLAPSRPDGDEPASSSPLSAGPSGLYQRGLLIHRLLELLPDLPSDQREAAAKRFLSKPAHGLAPEMVDRWWHEVEAILSHPDFHPLFGPDSAAEVPLAGLVGDLAISGQIDRLAITEDAVFLVDYKTNRPPPKNVANVSPVYLRQMGLYKAALQRIYPDKSIYCALLWTDVPHLMTLPESILETHSLVKPD</sequence>
<dbReference type="PANTHER" id="PTHR11070">
    <property type="entry name" value="UVRD / RECB / PCRA DNA HELICASE FAMILY MEMBER"/>
    <property type="match status" value="1"/>
</dbReference>
<evidence type="ECO:0000256" key="10">
    <source>
        <dbReference type="ARBA" id="ARBA00023235"/>
    </source>
</evidence>
<keyword evidence="7 15" id="KW-0067">ATP-binding</keyword>
<comment type="catalytic activity">
    <reaction evidence="14">
        <text>ATP + H2O = ADP + phosphate + H(+)</text>
        <dbReference type="Rhea" id="RHEA:13065"/>
        <dbReference type="ChEBI" id="CHEBI:15377"/>
        <dbReference type="ChEBI" id="CHEBI:15378"/>
        <dbReference type="ChEBI" id="CHEBI:30616"/>
        <dbReference type="ChEBI" id="CHEBI:43474"/>
        <dbReference type="ChEBI" id="CHEBI:456216"/>
        <dbReference type="EC" id="5.6.2.4"/>
    </reaction>
</comment>
<keyword evidence="8" id="KW-0238">DNA-binding</keyword>
<keyword evidence="2 15" id="KW-0547">Nucleotide-binding</keyword>
<dbReference type="EC" id="5.6.2.4" evidence="12"/>
<protein>
    <recommendedName>
        <fullName evidence="12">DNA 3'-5' helicase</fullName>
        <ecNumber evidence="12">5.6.2.4</ecNumber>
    </recommendedName>
    <alternativeName>
        <fullName evidence="13">DNA 3'-5' helicase II</fullName>
    </alternativeName>
</protein>
<dbReference type="InterPro" id="IPR014016">
    <property type="entry name" value="UvrD-like_ATP-bd"/>
</dbReference>
<evidence type="ECO:0000256" key="6">
    <source>
        <dbReference type="ARBA" id="ARBA00022839"/>
    </source>
</evidence>
<evidence type="ECO:0000313" key="20">
    <source>
        <dbReference type="Proteomes" id="UP000602381"/>
    </source>
</evidence>
<evidence type="ECO:0000256" key="16">
    <source>
        <dbReference type="SAM" id="MobiDB-lite"/>
    </source>
</evidence>
<evidence type="ECO:0000256" key="4">
    <source>
        <dbReference type="ARBA" id="ARBA00022801"/>
    </source>
</evidence>
<keyword evidence="6" id="KW-0269">Exonuclease</keyword>
<dbReference type="InterPro" id="IPR014017">
    <property type="entry name" value="DNA_helicase_UvrD-like_C"/>
</dbReference>
<proteinExistence type="predicted"/>
<dbReference type="Pfam" id="PF13361">
    <property type="entry name" value="UvrD_C"/>
    <property type="match status" value="1"/>
</dbReference>
<accession>A0ABQ2LBK9</accession>
<feature type="region of interest" description="Disordered" evidence="16">
    <location>
        <begin position="929"/>
        <end position="979"/>
    </location>
</feature>
<dbReference type="SUPFAM" id="SSF52540">
    <property type="entry name" value="P-loop containing nucleoside triphosphate hydrolases"/>
    <property type="match status" value="1"/>
</dbReference>
<keyword evidence="10" id="KW-0413">Isomerase</keyword>
<dbReference type="EMBL" id="BMOV01000002">
    <property type="protein sequence ID" value="GGO08408.1"/>
    <property type="molecule type" value="Genomic_DNA"/>
</dbReference>
<dbReference type="RefSeq" id="WP_150004419.1">
    <property type="nucleotide sequence ID" value="NZ_BMOV01000002.1"/>
</dbReference>
<reference evidence="20" key="1">
    <citation type="journal article" date="2019" name="Int. J. Syst. Evol. Microbiol.">
        <title>The Global Catalogue of Microorganisms (GCM) 10K type strain sequencing project: providing services to taxonomists for standard genome sequencing and annotation.</title>
        <authorList>
            <consortium name="The Broad Institute Genomics Platform"/>
            <consortium name="The Broad Institute Genome Sequencing Center for Infectious Disease"/>
            <person name="Wu L."/>
            <person name="Ma J."/>
        </authorList>
    </citation>
    <scope>NUCLEOTIDE SEQUENCE [LARGE SCALE GENOMIC DNA]</scope>
    <source>
        <strain evidence="20">JCM 17843</strain>
    </source>
</reference>
<evidence type="ECO:0000256" key="9">
    <source>
        <dbReference type="ARBA" id="ARBA00023204"/>
    </source>
</evidence>
<dbReference type="Proteomes" id="UP000602381">
    <property type="component" value="Unassembled WGS sequence"/>
</dbReference>